<evidence type="ECO:0000313" key="2">
    <source>
        <dbReference type="Proteomes" id="UP001148662"/>
    </source>
</evidence>
<gene>
    <name evidence="1" type="ORF">NM688_g8253</name>
</gene>
<evidence type="ECO:0000313" key="1">
    <source>
        <dbReference type="EMBL" id="KAJ3526518.1"/>
    </source>
</evidence>
<proteinExistence type="predicted"/>
<organism evidence="1 2">
    <name type="scientific">Phlebia brevispora</name>
    <dbReference type="NCBI Taxonomy" id="194682"/>
    <lineage>
        <taxon>Eukaryota</taxon>
        <taxon>Fungi</taxon>
        <taxon>Dikarya</taxon>
        <taxon>Basidiomycota</taxon>
        <taxon>Agaricomycotina</taxon>
        <taxon>Agaricomycetes</taxon>
        <taxon>Polyporales</taxon>
        <taxon>Meruliaceae</taxon>
        <taxon>Phlebia</taxon>
    </lineage>
</organism>
<accession>A0ACC1RVB0</accession>
<comment type="caution">
    <text evidence="1">The sequence shown here is derived from an EMBL/GenBank/DDBJ whole genome shotgun (WGS) entry which is preliminary data.</text>
</comment>
<protein>
    <submittedName>
        <fullName evidence="1">Uncharacterized protein</fullName>
    </submittedName>
</protein>
<dbReference type="EMBL" id="JANHOG010002159">
    <property type="protein sequence ID" value="KAJ3526518.1"/>
    <property type="molecule type" value="Genomic_DNA"/>
</dbReference>
<dbReference type="Proteomes" id="UP001148662">
    <property type="component" value="Unassembled WGS sequence"/>
</dbReference>
<sequence length="475" mass="52212">MSSFVRGYVLYWFVYSLAGRLAWAAGYSCTAAALASSRIASAYHIPPQIASCMLQLPPHGRPADEIRALVCSLDYCGSIPHPLNNTYNRLIRRQMRVSSGSICQQAPPYFGSRTLKSNHRAGESVLLMKPAQYYRPLLGATRFPGLCSSYHVEDVPPTKIVHLVVSSARTHFQHHGTHRPARPLTLTHAPVVTFGCPIDSDVISPVRFRHPRRAYSGTYSGNDTFCFDCQDKFIAAVATLGLESLPVCELFDPPQALRPSPFPTLSMRTRLSSPSLAMRSMLLSVLGFVQLAACASNGMDMSTDGPMDLTMGQMLPYLHFTPGDMLWFMGWVPSSSGAMVGACIAFVLLGMLERWIAACKAVMQAHWARRAQIVRADRVNLQELPVSAFPHEKQASAVSVVYDKAITFRTAPPFVWSHELARGIMHAGHAALQYALMLAVMTFQLGFILSLIFGLGVGEMLFGRYTSHALGPGHY</sequence>
<keyword evidence="2" id="KW-1185">Reference proteome</keyword>
<name>A0ACC1RVB0_9APHY</name>
<reference evidence="1" key="1">
    <citation type="submission" date="2022-07" db="EMBL/GenBank/DDBJ databases">
        <title>Genome Sequence of Phlebia brevispora.</title>
        <authorList>
            <person name="Buettner E."/>
        </authorList>
    </citation>
    <scope>NUCLEOTIDE SEQUENCE</scope>
    <source>
        <strain evidence="1">MPL23</strain>
    </source>
</reference>